<dbReference type="RefSeq" id="WP_241969249.1">
    <property type="nucleotide sequence ID" value="NZ_SGWW01000005.1"/>
</dbReference>
<dbReference type="Pfam" id="PF16264">
    <property type="entry name" value="SatD"/>
    <property type="match status" value="1"/>
</dbReference>
<organism evidence="1 2">
    <name type="scientific">Microcella putealis</name>
    <dbReference type="NCBI Taxonomy" id="337005"/>
    <lineage>
        <taxon>Bacteria</taxon>
        <taxon>Bacillati</taxon>
        <taxon>Actinomycetota</taxon>
        <taxon>Actinomycetes</taxon>
        <taxon>Micrococcales</taxon>
        <taxon>Microbacteriaceae</taxon>
        <taxon>Microcella</taxon>
    </lineage>
</organism>
<sequence length="211" mass="22751">MAKISVALIIDIVGSRQLSDRPAAQRAIHDAFAVAAADAEVVEPLWATVGDEFQAVFPRVRDALRVTSLMRLVFPDAIDCRFGLGSGDVRRLDAGRGAPIYDGSAWYHARGALDEVDQRSRNAPGLRTWFHSDDATEVALVTSHLILRDHLIDGMSGRERRLAAGALRGEPQQRLAESEGITQPAVSQNLRRSGAAALIAAHRALEIGADA</sequence>
<dbReference type="AlphaFoldDB" id="A0A4Q7LJT7"/>
<reference evidence="1 2" key="1">
    <citation type="journal article" date="2015" name="Stand. Genomic Sci.">
        <title>Genomic Encyclopedia of Bacterial and Archaeal Type Strains, Phase III: the genomes of soil and plant-associated and newly described type strains.</title>
        <authorList>
            <person name="Whitman W.B."/>
            <person name="Woyke T."/>
            <person name="Klenk H.P."/>
            <person name="Zhou Y."/>
            <person name="Lilburn T.G."/>
            <person name="Beck B.J."/>
            <person name="De Vos P."/>
            <person name="Vandamme P."/>
            <person name="Eisen J.A."/>
            <person name="Garrity G."/>
            <person name="Hugenholtz P."/>
            <person name="Kyrpides N.C."/>
        </authorList>
    </citation>
    <scope>NUCLEOTIDE SEQUENCE [LARGE SCALE GENOMIC DNA]</scope>
    <source>
        <strain evidence="1 2">CV2</strain>
    </source>
</reference>
<proteinExistence type="predicted"/>
<dbReference type="Proteomes" id="UP000293519">
    <property type="component" value="Unassembled WGS sequence"/>
</dbReference>
<evidence type="ECO:0000313" key="1">
    <source>
        <dbReference type="EMBL" id="RZS54382.1"/>
    </source>
</evidence>
<name>A0A4Q7LJT7_9MICO</name>
<evidence type="ECO:0000313" key="2">
    <source>
        <dbReference type="Proteomes" id="UP000293519"/>
    </source>
</evidence>
<dbReference type="EMBL" id="SGWW01000005">
    <property type="protein sequence ID" value="RZS54382.1"/>
    <property type="molecule type" value="Genomic_DNA"/>
</dbReference>
<dbReference type="InterPro" id="IPR032580">
    <property type="entry name" value="SatD"/>
</dbReference>
<comment type="caution">
    <text evidence="1">The sequence shown here is derived from an EMBL/GenBank/DDBJ whole genome shotgun (WGS) entry which is preliminary data.</text>
</comment>
<protein>
    <submittedName>
        <fullName evidence="1">SatD family protein</fullName>
    </submittedName>
</protein>
<accession>A0A4Q7LJT7</accession>
<gene>
    <name evidence="1" type="ORF">EV141_2380</name>
</gene>
<keyword evidence="2" id="KW-1185">Reference proteome</keyword>